<keyword evidence="4" id="KW-1185">Reference proteome</keyword>
<protein>
    <recommendedName>
        <fullName evidence="2">SnoaL-like domain-containing protein</fullName>
    </recommendedName>
</protein>
<dbReference type="SUPFAM" id="SSF54427">
    <property type="entry name" value="NTF2-like"/>
    <property type="match status" value="1"/>
</dbReference>
<sequence>MADRNVRTPREVFLLKQESISRLDADGQADLFAEDGVLEVPFAAGGLPRRFEGRATIRAVTSAALENAQRGTRRLVGHQEETIYETDDPEVVIAEFVSHTEDLETGERFQAPYIQLMRVRDGEIVLFRDYCTLDAITRLWGPHGGESYAELGNALPGGSPAESLPDGARPAL</sequence>
<dbReference type="RefSeq" id="WP_344898642.1">
    <property type="nucleotide sequence ID" value="NZ_BAABAS010000010.1"/>
</dbReference>
<dbReference type="Proteomes" id="UP001501710">
    <property type="component" value="Unassembled WGS sequence"/>
</dbReference>
<accession>A0ABP8C6G3</accession>
<dbReference type="Pfam" id="PF12680">
    <property type="entry name" value="SnoaL_2"/>
    <property type="match status" value="1"/>
</dbReference>
<gene>
    <name evidence="3" type="ORF">GCM10022254_39280</name>
</gene>
<evidence type="ECO:0000259" key="2">
    <source>
        <dbReference type="Pfam" id="PF12680"/>
    </source>
</evidence>
<organism evidence="3 4">
    <name type="scientific">Actinomadura meridiana</name>
    <dbReference type="NCBI Taxonomy" id="559626"/>
    <lineage>
        <taxon>Bacteria</taxon>
        <taxon>Bacillati</taxon>
        <taxon>Actinomycetota</taxon>
        <taxon>Actinomycetes</taxon>
        <taxon>Streptosporangiales</taxon>
        <taxon>Thermomonosporaceae</taxon>
        <taxon>Actinomadura</taxon>
    </lineage>
</organism>
<dbReference type="InterPro" id="IPR037401">
    <property type="entry name" value="SnoaL-like"/>
</dbReference>
<evidence type="ECO:0000313" key="4">
    <source>
        <dbReference type="Proteomes" id="UP001501710"/>
    </source>
</evidence>
<feature type="region of interest" description="Disordered" evidence="1">
    <location>
        <begin position="152"/>
        <end position="172"/>
    </location>
</feature>
<dbReference type="EMBL" id="BAABAS010000010">
    <property type="protein sequence ID" value="GAA4234443.1"/>
    <property type="molecule type" value="Genomic_DNA"/>
</dbReference>
<dbReference type="InterPro" id="IPR032710">
    <property type="entry name" value="NTF2-like_dom_sf"/>
</dbReference>
<comment type="caution">
    <text evidence="3">The sequence shown here is derived from an EMBL/GenBank/DDBJ whole genome shotgun (WGS) entry which is preliminary data.</text>
</comment>
<evidence type="ECO:0000256" key="1">
    <source>
        <dbReference type="SAM" id="MobiDB-lite"/>
    </source>
</evidence>
<dbReference type="Gene3D" id="3.10.450.50">
    <property type="match status" value="1"/>
</dbReference>
<reference evidence="4" key="1">
    <citation type="journal article" date="2019" name="Int. J. Syst. Evol. Microbiol.">
        <title>The Global Catalogue of Microorganisms (GCM) 10K type strain sequencing project: providing services to taxonomists for standard genome sequencing and annotation.</title>
        <authorList>
            <consortium name="The Broad Institute Genomics Platform"/>
            <consortium name="The Broad Institute Genome Sequencing Center for Infectious Disease"/>
            <person name="Wu L."/>
            <person name="Ma J."/>
        </authorList>
    </citation>
    <scope>NUCLEOTIDE SEQUENCE [LARGE SCALE GENOMIC DNA]</scope>
    <source>
        <strain evidence="4">JCM 17440</strain>
    </source>
</reference>
<name>A0ABP8C6G3_9ACTN</name>
<feature type="domain" description="SnoaL-like" evidence="2">
    <location>
        <begin position="21"/>
        <end position="125"/>
    </location>
</feature>
<evidence type="ECO:0000313" key="3">
    <source>
        <dbReference type="EMBL" id="GAA4234443.1"/>
    </source>
</evidence>
<proteinExistence type="predicted"/>